<dbReference type="InterPro" id="IPR009057">
    <property type="entry name" value="Homeodomain-like_sf"/>
</dbReference>
<dbReference type="InterPro" id="IPR018060">
    <property type="entry name" value="HTH_AraC"/>
</dbReference>
<dbReference type="Proteomes" id="UP000290218">
    <property type="component" value="Unassembled WGS sequence"/>
</dbReference>
<protein>
    <submittedName>
        <fullName evidence="5">AraC family transcriptional regulator</fullName>
    </submittedName>
</protein>
<dbReference type="GO" id="GO:0003700">
    <property type="term" value="F:DNA-binding transcription factor activity"/>
    <property type="evidence" value="ECO:0007669"/>
    <property type="project" value="InterPro"/>
</dbReference>
<keyword evidence="3" id="KW-0804">Transcription</keyword>
<dbReference type="Pfam" id="PF12833">
    <property type="entry name" value="HTH_18"/>
    <property type="match status" value="1"/>
</dbReference>
<keyword evidence="1" id="KW-0805">Transcription regulation</keyword>
<sequence>MKTAHPLSITLPASGVLFAESVHTGDFQMAPRTDPFHKLLYVLRGQITCHETGRPGESIGTGMILVMPAGTRHRLEDEQPSTLLLLCLSPAFLRTDPELPRLWRELAGRRERRLALSRPSQLQVESTWRRALLERVHPRLGSATLGRALAARLLVTLARVPVLQPVSAPLTRVAAVARELEATFYDDWNLDRAATRAGVSRRHFSMLFRRVTGRTFWEQLTDLRLTHAAELLRQGEHSVTGVVFSCGFGDLSQFYRLFRQRYGLPPKQWADREKRKA</sequence>
<evidence type="ECO:0000313" key="5">
    <source>
        <dbReference type="EMBL" id="RXK56258.1"/>
    </source>
</evidence>
<evidence type="ECO:0000256" key="1">
    <source>
        <dbReference type="ARBA" id="ARBA00023015"/>
    </source>
</evidence>
<name>A0A4Q1CBA6_9BACT</name>
<dbReference type="PANTHER" id="PTHR46796:SF6">
    <property type="entry name" value="ARAC SUBFAMILY"/>
    <property type="match status" value="1"/>
</dbReference>
<dbReference type="RefSeq" id="WP_129047624.1">
    <property type="nucleotide sequence ID" value="NZ_SDHX01000001.1"/>
</dbReference>
<dbReference type="SUPFAM" id="SSF51215">
    <property type="entry name" value="Regulatory protein AraC"/>
    <property type="match status" value="1"/>
</dbReference>
<reference evidence="5 6" key="1">
    <citation type="submission" date="2019-01" db="EMBL/GenBank/DDBJ databases">
        <title>Lacunisphaera sp. strain TWA-58.</title>
        <authorList>
            <person name="Chen W.-M."/>
        </authorList>
    </citation>
    <scope>NUCLEOTIDE SEQUENCE [LARGE SCALE GENOMIC DNA]</scope>
    <source>
        <strain evidence="5 6">TWA-58</strain>
    </source>
</reference>
<comment type="caution">
    <text evidence="5">The sequence shown here is derived from an EMBL/GenBank/DDBJ whole genome shotgun (WGS) entry which is preliminary data.</text>
</comment>
<feature type="domain" description="HTH araC/xylS-type" evidence="4">
    <location>
        <begin position="174"/>
        <end position="272"/>
    </location>
</feature>
<dbReference type="Pfam" id="PF02311">
    <property type="entry name" value="AraC_binding"/>
    <property type="match status" value="1"/>
</dbReference>
<keyword evidence="2" id="KW-0238">DNA-binding</keyword>
<dbReference type="AlphaFoldDB" id="A0A4Q1CBA6"/>
<dbReference type="Gene3D" id="1.10.10.60">
    <property type="entry name" value="Homeodomain-like"/>
    <property type="match status" value="2"/>
</dbReference>
<dbReference type="EMBL" id="SDHX01000001">
    <property type="protein sequence ID" value="RXK56258.1"/>
    <property type="molecule type" value="Genomic_DNA"/>
</dbReference>
<organism evidence="5 6">
    <name type="scientific">Oleiharenicola lentus</name>
    <dbReference type="NCBI Taxonomy" id="2508720"/>
    <lineage>
        <taxon>Bacteria</taxon>
        <taxon>Pseudomonadati</taxon>
        <taxon>Verrucomicrobiota</taxon>
        <taxon>Opitutia</taxon>
        <taxon>Opitutales</taxon>
        <taxon>Opitutaceae</taxon>
        <taxon>Oleiharenicola</taxon>
    </lineage>
</organism>
<dbReference type="InterPro" id="IPR003313">
    <property type="entry name" value="AraC-bd"/>
</dbReference>
<dbReference type="InterPro" id="IPR050204">
    <property type="entry name" value="AraC_XylS_family_regulators"/>
</dbReference>
<dbReference type="OrthoDB" id="9816335at2"/>
<dbReference type="PROSITE" id="PS01124">
    <property type="entry name" value="HTH_ARAC_FAMILY_2"/>
    <property type="match status" value="1"/>
</dbReference>
<evidence type="ECO:0000256" key="3">
    <source>
        <dbReference type="ARBA" id="ARBA00023163"/>
    </source>
</evidence>
<accession>A0A4Q1CBA6</accession>
<gene>
    <name evidence="5" type="ORF">ESB00_10395</name>
</gene>
<dbReference type="SMART" id="SM00342">
    <property type="entry name" value="HTH_ARAC"/>
    <property type="match status" value="1"/>
</dbReference>
<dbReference type="Gene3D" id="2.60.120.10">
    <property type="entry name" value="Jelly Rolls"/>
    <property type="match status" value="1"/>
</dbReference>
<dbReference type="SUPFAM" id="SSF46689">
    <property type="entry name" value="Homeodomain-like"/>
    <property type="match status" value="2"/>
</dbReference>
<keyword evidence="6" id="KW-1185">Reference proteome</keyword>
<evidence type="ECO:0000256" key="2">
    <source>
        <dbReference type="ARBA" id="ARBA00023125"/>
    </source>
</evidence>
<proteinExistence type="predicted"/>
<evidence type="ECO:0000259" key="4">
    <source>
        <dbReference type="PROSITE" id="PS01124"/>
    </source>
</evidence>
<dbReference type="GO" id="GO:0043565">
    <property type="term" value="F:sequence-specific DNA binding"/>
    <property type="evidence" value="ECO:0007669"/>
    <property type="project" value="InterPro"/>
</dbReference>
<evidence type="ECO:0000313" key="6">
    <source>
        <dbReference type="Proteomes" id="UP000290218"/>
    </source>
</evidence>
<dbReference type="InterPro" id="IPR014710">
    <property type="entry name" value="RmlC-like_jellyroll"/>
</dbReference>
<dbReference type="PANTHER" id="PTHR46796">
    <property type="entry name" value="HTH-TYPE TRANSCRIPTIONAL ACTIVATOR RHAS-RELATED"/>
    <property type="match status" value="1"/>
</dbReference>
<dbReference type="InterPro" id="IPR037923">
    <property type="entry name" value="HTH-like"/>
</dbReference>